<feature type="chain" id="PRO_5040476564" evidence="1">
    <location>
        <begin position="20"/>
        <end position="111"/>
    </location>
</feature>
<comment type="caution">
    <text evidence="2">The sequence shown here is derived from an EMBL/GenBank/DDBJ whole genome shotgun (WGS) entry which is preliminary data.</text>
</comment>
<dbReference type="Proteomes" id="UP000800039">
    <property type="component" value="Unassembled WGS sequence"/>
</dbReference>
<name>A0A9P4GBL4_9PLEO</name>
<dbReference type="RefSeq" id="XP_040784808.1">
    <property type="nucleotide sequence ID" value="XM_040936197.1"/>
</dbReference>
<dbReference type="OrthoDB" id="5394791at2759"/>
<dbReference type="EMBL" id="ML976618">
    <property type="protein sequence ID" value="KAF1842245.1"/>
    <property type="molecule type" value="Genomic_DNA"/>
</dbReference>
<feature type="signal peptide" evidence="1">
    <location>
        <begin position="1"/>
        <end position="19"/>
    </location>
</feature>
<protein>
    <submittedName>
        <fullName evidence="2">Uncharacterized protein</fullName>
    </submittedName>
</protein>
<accession>A0A9P4GBL4</accession>
<evidence type="ECO:0000256" key="1">
    <source>
        <dbReference type="SAM" id="SignalP"/>
    </source>
</evidence>
<evidence type="ECO:0000313" key="2">
    <source>
        <dbReference type="EMBL" id="KAF1842245.1"/>
    </source>
</evidence>
<sequence>MLPIKTLLATLLLAGSAFAVPEPIDDRSVEHAVRDASANPEAEPEVANLAKRACKCTKVKNAGLYCGYCAAVISGWKHDNVYWCNKAGGCDDLGRRTSCVKTEGPCDGRDS</sequence>
<organism evidence="2 3">
    <name type="scientific">Cucurbitaria berberidis CBS 394.84</name>
    <dbReference type="NCBI Taxonomy" id="1168544"/>
    <lineage>
        <taxon>Eukaryota</taxon>
        <taxon>Fungi</taxon>
        <taxon>Dikarya</taxon>
        <taxon>Ascomycota</taxon>
        <taxon>Pezizomycotina</taxon>
        <taxon>Dothideomycetes</taxon>
        <taxon>Pleosporomycetidae</taxon>
        <taxon>Pleosporales</taxon>
        <taxon>Pleosporineae</taxon>
        <taxon>Cucurbitariaceae</taxon>
        <taxon>Cucurbitaria</taxon>
    </lineage>
</organism>
<evidence type="ECO:0000313" key="3">
    <source>
        <dbReference type="Proteomes" id="UP000800039"/>
    </source>
</evidence>
<keyword evidence="3" id="KW-1185">Reference proteome</keyword>
<dbReference type="AlphaFoldDB" id="A0A9P4GBL4"/>
<keyword evidence="1" id="KW-0732">Signal</keyword>
<reference evidence="2" key="1">
    <citation type="submission" date="2020-01" db="EMBL/GenBank/DDBJ databases">
        <authorList>
            <consortium name="DOE Joint Genome Institute"/>
            <person name="Haridas S."/>
            <person name="Albert R."/>
            <person name="Binder M."/>
            <person name="Bloem J."/>
            <person name="Labutti K."/>
            <person name="Salamov A."/>
            <person name="Andreopoulos B."/>
            <person name="Baker S.E."/>
            <person name="Barry K."/>
            <person name="Bills G."/>
            <person name="Bluhm B.H."/>
            <person name="Cannon C."/>
            <person name="Castanera R."/>
            <person name="Culley D.E."/>
            <person name="Daum C."/>
            <person name="Ezra D."/>
            <person name="Gonzalez J.B."/>
            <person name="Henrissat B."/>
            <person name="Kuo A."/>
            <person name="Liang C."/>
            <person name="Lipzen A."/>
            <person name="Lutzoni F."/>
            <person name="Magnuson J."/>
            <person name="Mondo S."/>
            <person name="Nolan M."/>
            <person name="Ohm R."/>
            <person name="Pangilinan J."/>
            <person name="Park H.-J."/>
            <person name="Ramirez L."/>
            <person name="Alfaro M."/>
            <person name="Sun H."/>
            <person name="Tritt A."/>
            <person name="Yoshinaga Y."/>
            <person name="Zwiers L.-H."/>
            <person name="Turgeon B.G."/>
            <person name="Goodwin S.B."/>
            <person name="Spatafora J.W."/>
            <person name="Crous P.W."/>
            <person name="Grigoriev I.V."/>
        </authorList>
    </citation>
    <scope>NUCLEOTIDE SEQUENCE</scope>
    <source>
        <strain evidence="2">CBS 394.84</strain>
    </source>
</reference>
<proteinExistence type="predicted"/>
<gene>
    <name evidence="2" type="ORF">K460DRAFT_398279</name>
</gene>
<dbReference type="GeneID" id="63853448"/>